<dbReference type="EMBL" id="JAPIVE010000001">
    <property type="protein sequence ID" value="MCX2523023.1"/>
    <property type="molecule type" value="Genomic_DNA"/>
</dbReference>
<dbReference type="RefSeq" id="WP_265895427.1">
    <property type="nucleotide sequence ID" value="NZ_JAPIVE010000001.1"/>
</dbReference>
<proteinExistence type="predicted"/>
<accession>A0AA41ZFM9</accession>
<evidence type="ECO:0000313" key="2">
    <source>
        <dbReference type="Proteomes" id="UP001165678"/>
    </source>
</evidence>
<keyword evidence="1" id="KW-0808">Transferase</keyword>
<dbReference type="GO" id="GO:0008168">
    <property type="term" value="F:methyltransferase activity"/>
    <property type="evidence" value="ECO:0007669"/>
    <property type="project" value="UniProtKB-KW"/>
</dbReference>
<sequence>MTAAASPAPGSQFASDWLTLREPVDHRSRHPSLLAPLIDALNSQAHKRLAVVDLGCGRGSNCRYLAPRLPFDQHWQLIDHDPILLDEAMVSAPTLSSGQLELSSHLSSIAHPAELVPPSTTLVTASALLDLVSRPWLEALVAHCSSHCMVVMMTMSVDGRFFIEDPDGNPALKRLDMLMEEAINHHQQQERGLGTACGSEGWRIAAELLADAGYQVHCAPADWQLSRASGTGDLALAERLLSERVDAALEVVPASQHDALQAWLAARLEGVNQGKITINVGHQDVLAVPDQWHQAL</sequence>
<keyword evidence="1" id="KW-0489">Methyltransferase</keyword>
<evidence type="ECO:0000313" key="1">
    <source>
        <dbReference type="EMBL" id="MCX2523023.1"/>
    </source>
</evidence>
<gene>
    <name evidence="1" type="ORF">OQ287_02085</name>
</gene>
<organism evidence="1 2">
    <name type="scientific">Larsenimonas rhizosphaerae</name>
    <dbReference type="NCBI Taxonomy" id="2944682"/>
    <lineage>
        <taxon>Bacteria</taxon>
        <taxon>Pseudomonadati</taxon>
        <taxon>Pseudomonadota</taxon>
        <taxon>Gammaproteobacteria</taxon>
        <taxon>Oceanospirillales</taxon>
        <taxon>Halomonadaceae</taxon>
        <taxon>Larsenimonas</taxon>
    </lineage>
</organism>
<dbReference type="AlphaFoldDB" id="A0AA41ZFM9"/>
<name>A0AA41ZFM9_9GAMM</name>
<dbReference type="InterPro" id="IPR029063">
    <property type="entry name" value="SAM-dependent_MTases_sf"/>
</dbReference>
<dbReference type="Gene3D" id="3.40.50.150">
    <property type="entry name" value="Vaccinia Virus protein VP39"/>
    <property type="match status" value="1"/>
</dbReference>
<dbReference type="SUPFAM" id="SSF53335">
    <property type="entry name" value="S-adenosyl-L-methionine-dependent methyltransferases"/>
    <property type="match status" value="1"/>
</dbReference>
<keyword evidence="2" id="KW-1185">Reference proteome</keyword>
<reference evidence="1" key="1">
    <citation type="submission" date="2022-11" db="EMBL/GenBank/DDBJ databases">
        <title>Larsenimonas rhizosphaerae sp. nov., isolated from a tidal mudflat.</title>
        <authorList>
            <person name="Lee S.D."/>
            <person name="Kim I.S."/>
        </authorList>
    </citation>
    <scope>NUCLEOTIDE SEQUENCE</scope>
    <source>
        <strain evidence="1">GH2-1</strain>
    </source>
</reference>
<dbReference type="Proteomes" id="UP001165678">
    <property type="component" value="Unassembled WGS sequence"/>
</dbReference>
<dbReference type="GO" id="GO:0032259">
    <property type="term" value="P:methylation"/>
    <property type="evidence" value="ECO:0007669"/>
    <property type="project" value="UniProtKB-KW"/>
</dbReference>
<protein>
    <submittedName>
        <fullName evidence="1">Class I SAM-dependent methyltransferase</fullName>
    </submittedName>
</protein>
<comment type="caution">
    <text evidence="1">The sequence shown here is derived from an EMBL/GenBank/DDBJ whole genome shotgun (WGS) entry which is preliminary data.</text>
</comment>